<dbReference type="PANTHER" id="PTHR42982">
    <property type="entry name" value="SEC-INDEPENDENT PROTEIN TRANSLOCASE PROTEIN TATA"/>
    <property type="match status" value="1"/>
</dbReference>
<evidence type="ECO:0000256" key="2">
    <source>
        <dbReference type="ARBA" id="ARBA00022448"/>
    </source>
</evidence>
<evidence type="ECO:0000256" key="4">
    <source>
        <dbReference type="ARBA" id="ARBA00022692"/>
    </source>
</evidence>
<evidence type="ECO:0000313" key="12">
    <source>
        <dbReference type="Proteomes" id="UP000076066"/>
    </source>
</evidence>
<gene>
    <name evidence="9" type="primary">tatA</name>
    <name evidence="11" type="ORF">AY555_08630</name>
</gene>
<dbReference type="KEGG" id="hjo:AY555_08630"/>
<dbReference type="RefSeq" id="WP_066135638.1">
    <property type="nucleotide sequence ID" value="NZ_CP014525.1"/>
</dbReference>
<dbReference type="GO" id="GO:0008320">
    <property type="term" value="F:protein transmembrane transporter activity"/>
    <property type="evidence" value="ECO:0007669"/>
    <property type="project" value="UniProtKB-UniRule"/>
</dbReference>
<keyword evidence="3 9" id="KW-1003">Cell membrane</keyword>
<feature type="region of interest" description="Disordered" evidence="10">
    <location>
        <begin position="48"/>
        <end position="90"/>
    </location>
</feature>
<feature type="transmembrane region" description="Helical" evidence="9">
    <location>
        <begin position="6"/>
        <end position="26"/>
    </location>
</feature>
<dbReference type="NCBIfam" id="TIGR01411">
    <property type="entry name" value="tatAE"/>
    <property type="match status" value="1"/>
</dbReference>
<comment type="function">
    <text evidence="9">Part of the twin-arginine translocation (Tat) system that transports large folded proteins containing a characteristic twin-arginine motif in their signal peptide across membranes. TatA could form the protein-conducting channel of the Tat system.</text>
</comment>
<accession>A0A143DGH9</accession>
<dbReference type="InterPro" id="IPR003369">
    <property type="entry name" value="TatA/B/E"/>
</dbReference>
<keyword evidence="2 9" id="KW-0813">Transport</keyword>
<name>A0A143DGH9_9PROT</name>
<dbReference type="NCBIfam" id="NF001940">
    <property type="entry name" value="PRK00720.1"/>
    <property type="match status" value="1"/>
</dbReference>
<evidence type="ECO:0000256" key="8">
    <source>
        <dbReference type="ARBA" id="ARBA00023136"/>
    </source>
</evidence>
<dbReference type="Pfam" id="PF02416">
    <property type="entry name" value="TatA_B_E"/>
    <property type="match status" value="1"/>
</dbReference>
<dbReference type="GO" id="GO:0043953">
    <property type="term" value="P:protein transport by the Tat complex"/>
    <property type="evidence" value="ECO:0007669"/>
    <property type="project" value="UniProtKB-UniRule"/>
</dbReference>
<evidence type="ECO:0000313" key="11">
    <source>
        <dbReference type="EMBL" id="AMW35228.1"/>
    </source>
</evidence>
<keyword evidence="5 9" id="KW-0653">Protein transport</keyword>
<dbReference type="GO" id="GO:0033281">
    <property type="term" value="C:TAT protein transport complex"/>
    <property type="evidence" value="ECO:0007669"/>
    <property type="project" value="UniProtKB-UniRule"/>
</dbReference>
<comment type="subcellular location">
    <subcellularLocation>
        <location evidence="1 9">Cell membrane</location>
        <topology evidence="1 9">Single-pass membrane protein</topology>
    </subcellularLocation>
</comment>
<keyword evidence="12" id="KW-1185">Reference proteome</keyword>
<keyword evidence="6 9" id="KW-1133">Transmembrane helix</keyword>
<evidence type="ECO:0000256" key="6">
    <source>
        <dbReference type="ARBA" id="ARBA00022989"/>
    </source>
</evidence>
<dbReference type="GeneID" id="53317219"/>
<proteinExistence type="inferred from homology"/>
<dbReference type="OrthoDB" id="7161179at2"/>
<keyword evidence="8 9" id="KW-0472">Membrane</keyword>
<dbReference type="Gene3D" id="1.20.5.3310">
    <property type="match status" value="1"/>
</dbReference>
<sequence>MGTFSIWHWLVVLAIVVVLFGGSGKISRLMGDFAKGINAFKKGLEEGKSVPSADAQDATGSDSRQIQKTEGDSASQTGHVNREKNHSTGM</sequence>
<evidence type="ECO:0000256" key="3">
    <source>
        <dbReference type="ARBA" id="ARBA00022475"/>
    </source>
</evidence>
<keyword evidence="7 9" id="KW-0811">Translocation</keyword>
<comment type="similarity">
    <text evidence="9">Belongs to the TatA/E family.</text>
</comment>
<feature type="compositionally biased region" description="Basic and acidic residues" evidence="10">
    <location>
        <begin position="80"/>
        <end position="90"/>
    </location>
</feature>
<comment type="subunit">
    <text evidence="9">The Tat system comprises two distinct complexes: a TatABC complex, containing multiple copies of TatA, TatB and TatC subunits, and a separate TatA complex, containing only TatA subunits. Substrates initially bind to the TatABC complex, which probably triggers association of the separate TatA complex to form the active translocon.</text>
</comment>
<dbReference type="EMBL" id="CP014525">
    <property type="protein sequence ID" value="AMW35228.1"/>
    <property type="molecule type" value="Genomic_DNA"/>
</dbReference>
<evidence type="ECO:0000256" key="1">
    <source>
        <dbReference type="ARBA" id="ARBA00004162"/>
    </source>
</evidence>
<keyword evidence="4 9" id="KW-0812">Transmembrane</keyword>
<evidence type="ECO:0000256" key="9">
    <source>
        <dbReference type="HAMAP-Rule" id="MF_00236"/>
    </source>
</evidence>
<dbReference type="HAMAP" id="MF_00236">
    <property type="entry name" value="TatA_E"/>
    <property type="match status" value="1"/>
</dbReference>
<dbReference type="Proteomes" id="UP000076066">
    <property type="component" value="Chromosome"/>
</dbReference>
<reference evidence="11 12" key="1">
    <citation type="submission" date="2016-02" db="EMBL/GenBank/DDBJ databases">
        <title>Complete Genome of H5569, the type strain of the newly described species Haematospirillium jordaniae.</title>
        <authorList>
            <person name="Nicholson A.C."/>
            <person name="Humrighouse B.W."/>
            <person name="Loparov V."/>
            <person name="McQuiston J.R."/>
        </authorList>
    </citation>
    <scope>NUCLEOTIDE SEQUENCE [LARGE SCALE GENOMIC DNA]</scope>
    <source>
        <strain evidence="11 12">H5569</strain>
    </source>
</reference>
<dbReference type="STRING" id="1549855.AY555_08630"/>
<dbReference type="PANTHER" id="PTHR42982:SF1">
    <property type="entry name" value="SEC-INDEPENDENT PROTEIN TRANSLOCASE PROTEIN TATA"/>
    <property type="match status" value="1"/>
</dbReference>
<evidence type="ECO:0000256" key="7">
    <source>
        <dbReference type="ARBA" id="ARBA00023010"/>
    </source>
</evidence>
<dbReference type="AlphaFoldDB" id="A0A143DGH9"/>
<protein>
    <recommendedName>
        <fullName evidence="9">Sec-independent protein translocase protein TatA</fullName>
    </recommendedName>
</protein>
<evidence type="ECO:0000256" key="5">
    <source>
        <dbReference type="ARBA" id="ARBA00022927"/>
    </source>
</evidence>
<evidence type="ECO:0000256" key="10">
    <source>
        <dbReference type="SAM" id="MobiDB-lite"/>
    </source>
</evidence>
<organism evidence="11 12">
    <name type="scientific">Haematospirillum jordaniae</name>
    <dbReference type="NCBI Taxonomy" id="1549855"/>
    <lineage>
        <taxon>Bacteria</taxon>
        <taxon>Pseudomonadati</taxon>
        <taxon>Pseudomonadota</taxon>
        <taxon>Alphaproteobacteria</taxon>
        <taxon>Rhodospirillales</taxon>
        <taxon>Novispirillaceae</taxon>
        <taxon>Haematospirillum</taxon>
    </lineage>
</organism>
<dbReference type="InterPro" id="IPR006312">
    <property type="entry name" value="TatA/E"/>
</dbReference>